<keyword evidence="5" id="KW-1185">Reference proteome</keyword>
<dbReference type="Pfam" id="PF17919">
    <property type="entry name" value="RT_RNaseH_2"/>
    <property type="match status" value="1"/>
</dbReference>
<dbReference type="GeneTree" id="ENSGT00940000169923"/>
<dbReference type="InterPro" id="IPR050951">
    <property type="entry name" value="Retrovirus_Pol_polyprotein"/>
</dbReference>
<accession>A0AAQ4P6L6</accession>
<evidence type="ECO:0000256" key="2">
    <source>
        <dbReference type="SAM" id="MobiDB-lite"/>
    </source>
</evidence>
<dbReference type="Pfam" id="PF17921">
    <property type="entry name" value="Integrase_H2C2"/>
    <property type="match status" value="1"/>
</dbReference>
<dbReference type="InterPro" id="IPR043128">
    <property type="entry name" value="Rev_trsase/Diguanyl_cyclase"/>
</dbReference>
<sequence length="663" mass="75213">MPAPTDVKAMQRLIGMVNYLTKFCPHLSDQCKVLRDLTHKDSEWTWTTEHEEAFLNLKETIANAPVLRYYNPEEELTVQCDASDTGLGAALMQMGKPVAFASRALTQTEGRYAQIEKEFLAVVFSMEKFHQYTYGRKVTVQSDHKPLETIVRKPLLSAPKRLQSMMLRIQKYDLDVIYVPGRDMLLADTLSRAYLPESTPVEAELETVNMVQHLPISSDRLHDINSATEKDTTLQLLIKTMSQRWPKDKSQVPSEIRPYFSLQGELSHQDGIVYRGERAVIPDKLRSDITGRLHSSHLGVEGCLRRARKCVYWLGMNDQIKTYIAKCDICRSMDNKQQKETLMSHEVPSRPWAKVGTDLFVFDNKNYLITVDYWSNFWEIDYLVDTKSTTVIKKLKAHFALQCIPDSVMSDNGPQYASQDFQKFCELWGFQHVTSSPGYPQSNGKAESAVKTAKRLLMKAKAAGQDPYLAILDHRNTPSQGLDSSPAQRLLSRRTKTLPPTKATLLRPEVIQVSQKLKNRQQRQGTYYNRSARDLDTLATGDCVRIQPLLPNAVWRLGRVLKPVDGRSYEVQLQSGSVIRRNRRHLRRAPGVTFSDPLDMEISIPSQPQAVRQEPAESVPVPHGVATEHTPRDTGGGDTPVTTRAGRTVVQPQRYKDCVVSCR</sequence>
<dbReference type="InterPro" id="IPR043502">
    <property type="entry name" value="DNA/RNA_pol_sf"/>
</dbReference>
<feature type="domain" description="Integrase catalytic" evidence="3">
    <location>
        <begin position="347"/>
        <end position="508"/>
    </location>
</feature>
<dbReference type="FunFam" id="1.10.340.70:FF:000003">
    <property type="entry name" value="Protein CBG25708"/>
    <property type="match status" value="1"/>
</dbReference>
<dbReference type="Ensembl" id="ENSGACT00000079410.1">
    <property type="protein sequence ID" value="ENSGACP00000033261.1"/>
    <property type="gene ID" value="ENSGACG00000029156.1"/>
</dbReference>
<dbReference type="FunFam" id="3.10.20.370:FF:000001">
    <property type="entry name" value="Retrovirus-related Pol polyprotein from transposon 17.6-like protein"/>
    <property type="match status" value="1"/>
</dbReference>
<dbReference type="InterPro" id="IPR012337">
    <property type="entry name" value="RNaseH-like_sf"/>
</dbReference>
<dbReference type="GO" id="GO:0003676">
    <property type="term" value="F:nucleic acid binding"/>
    <property type="evidence" value="ECO:0007669"/>
    <property type="project" value="InterPro"/>
</dbReference>
<feature type="region of interest" description="Disordered" evidence="2">
    <location>
        <begin position="609"/>
        <end position="648"/>
    </location>
</feature>
<reference evidence="4" key="2">
    <citation type="submission" date="2025-05" db="UniProtKB">
        <authorList>
            <consortium name="Ensembl"/>
        </authorList>
    </citation>
    <scope>IDENTIFICATION</scope>
</reference>
<dbReference type="Gene3D" id="3.30.420.10">
    <property type="entry name" value="Ribonuclease H-like superfamily/Ribonuclease H"/>
    <property type="match status" value="1"/>
</dbReference>
<dbReference type="Gene3D" id="1.10.340.70">
    <property type="match status" value="1"/>
</dbReference>
<dbReference type="FunFam" id="3.30.420.10:FF:000063">
    <property type="entry name" value="Retrovirus-related Pol polyprotein from transposon 297-like Protein"/>
    <property type="match status" value="1"/>
</dbReference>
<dbReference type="PANTHER" id="PTHR37984">
    <property type="entry name" value="PROTEIN CBG26694"/>
    <property type="match status" value="1"/>
</dbReference>
<organism evidence="4 5">
    <name type="scientific">Gasterosteus aculeatus aculeatus</name>
    <name type="common">three-spined stickleback</name>
    <dbReference type="NCBI Taxonomy" id="481459"/>
    <lineage>
        <taxon>Eukaryota</taxon>
        <taxon>Metazoa</taxon>
        <taxon>Chordata</taxon>
        <taxon>Craniata</taxon>
        <taxon>Vertebrata</taxon>
        <taxon>Euteleostomi</taxon>
        <taxon>Actinopterygii</taxon>
        <taxon>Neopterygii</taxon>
        <taxon>Teleostei</taxon>
        <taxon>Neoteleostei</taxon>
        <taxon>Acanthomorphata</taxon>
        <taxon>Eupercaria</taxon>
        <taxon>Perciformes</taxon>
        <taxon>Cottioidei</taxon>
        <taxon>Gasterosteales</taxon>
        <taxon>Gasterosteidae</taxon>
        <taxon>Gasterosteus</taxon>
    </lineage>
</organism>
<dbReference type="InterPro" id="IPR036397">
    <property type="entry name" value="RNaseH_sf"/>
</dbReference>
<dbReference type="InterPro" id="IPR041588">
    <property type="entry name" value="Integrase_H2C2"/>
</dbReference>
<evidence type="ECO:0000313" key="5">
    <source>
        <dbReference type="Proteomes" id="UP000007635"/>
    </source>
</evidence>
<dbReference type="InterPro" id="IPR041577">
    <property type="entry name" value="RT_RNaseH_2"/>
</dbReference>
<evidence type="ECO:0000313" key="4">
    <source>
        <dbReference type="Ensembl" id="ENSGACP00000033261.1"/>
    </source>
</evidence>
<name>A0AAQ4P6L6_GASAC</name>
<dbReference type="GO" id="GO:0015074">
    <property type="term" value="P:DNA integration"/>
    <property type="evidence" value="ECO:0007669"/>
    <property type="project" value="InterPro"/>
</dbReference>
<proteinExistence type="predicted"/>
<evidence type="ECO:0000259" key="3">
    <source>
        <dbReference type="PROSITE" id="PS50994"/>
    </source>
</evidence>
<dbReference type="PANTHER" id="PTHR37984:SF8">
    <property type="entry name" value="CCHC-TYPE DOMAIN-CONTAINING PROTEIN"/>
    <property type="match status" value="1"/>
</dbReference>
<protein>
    <recommendedName>
        <fullName evidence="1">Gypsy retrotransposon integrase-like protein 1</fullName>
    </recommendedName>
</protein>
<dbReference type="Pfam" id="PF00665">
    <property type="entry name" value="rve"/>
    <property type="match status" value="1"/>
</dbReference>
<dbReference type="SUPFAM" id="SSF56672">
    <property type="entry name" value="DNA/RNA polymerases"/>
    <property type="match status" value="1"/>
</dbReference>
<dbReference type="PROSITE" id="PS50994">
    <property type="entry name" value="INTEGRASE"/>
    <property type="match status" value="1"/>
</dbReference>
<dbReference type="Gene3D" id="3.30.70.270">
    <property type="match status" value="1"/>
</dbReference>
<dbReference type="FunFam" id="3.30.70.270:FF:000026">
    <property type="entry name" value="Transposon Ty3-G Gag-Pol polyprotein"/>
    <property type="match status" value="1"/>
</dbReference>
<dbReference type="AlphaFoldDB" id="A0AAQ4P6L6"/>
<dbReference type="InterPro" id="IPR001584">
    <property type="entry name" value="Integrase_cat-core"/>
</dbReference>
<dbReference type="Ensembl" id="ENSGACT00000043812.1">
    <property type="protein sequence ID" value="ENSGACP00000070873.1"/>
    <property type="gene ID" value="ENSGACG00000029156.1"/>
</dbReference>
<dbReference type="SUPFAM" id="SSF53098">
    <property type="entry name" value="Ribonuclease H-like"/>
    <property type="match status" value="1"/>
</dbReference>
<reference evidence="4 5" key="1">
    <citation type="journal article" date="2021" name="G3 (Bethesda)">
        <title>Improved contiguity of the threespine stickleback genome using long-read sequencing.</title>
        <authorList>
            <person name="Nath S."/>
            <person name="Shaw D.E."/>
            <person name="White M.A."/>
        </authorList>
    </citation>
    <scope>NUCLEOTIDE SEQUENCE [LARGE SCALE GENOMIC DNA]</scope>
    <source>
        <strain evidence="4 5">Lake Benthic</strain>
    </source>
</reference>
<dbReference type="Proteomes" id="UP000007635">
    <property type="component" value="Chromosome Y"/>
</dbReference>
<dbReference type="CDD" id="cd09274">
    <property type="entry name" value="RNase_HI_RT_Ty3"/>
    <property type="match status" value="1"/>
</dbReference>
<evidence type="ECO:0000256" key="1">
    <source>
        <dbReference type="ARBA" id="ARBA00039658"/>
    </source>
</evidence>